<dbReference type="Proteomes" id="UP000023067">
    <property type="component" value="Unassembled WGS sequence"/>
</dbReference>
<keyword evidence="4" id="KW-0500">Molybdenum</keyword>
<dbReference type="STRING" id="396014.BF93_02860"/>
<feature type="binding site" evidence="4">
    <location>
        <position position="60"/>
    </location>
    <ligand>
        <name>molybdate</name>
        <dbReference type="ChEBI" id="CHEBI:36264"/>
    </ligand>
</feature>
<dbReference type="PROSITE" id="PS51318">
    <property type="entry name" value="TAT"/>
    <property type="match status" value="1"/>
</dbReference>
<evidence type="ECO:0000256" key="1">
    <source>
        <dbReference type="ARBA" id="ARBA00009175"/>
    </source>
</evidence>
<dbReference type="EMBL" id="JDYK01000014">
    <property type="protein sequence ID" value="EWS80567.1"/>
    <property type="molecule type" value="Genomic_DNA"/>
</dbReference>
<dbReference type="InterPro" id="IPR006311">
    <property type="entry name" value="TAT_signal"/>
</dbReference>
<organism evidence="5 6">
    <name type="scientific">Brachybacterium phenoliresistens</name>
    <dbReference type="NCBI Taxonomy" id="396014"/>
    <lineage>
        <taxon>Bacteria</taxon>
        <taxon>Bacillati</taxon>
        <taxon>Actinomycetota</taxon>
        <taxon>Actinomycetes</taxon>
        <taxon>Micrococcales</taxon>
        <taxon>Dermabacteraceae</taxon>
        <taxon>Brachybacterium</taxon>
    </lineage>
</organism>
<evidence type="ECO:0000256" key="4">
    <source>
        <dbReference type="PIRSR" id="PIRSR004846-1"/>
    </source>
</evidence>
<comment type="similarity">
    <text evidence="1">Belongs to the bacterial solute-binding protein ModA family.</text>
</comment>
<dbReference type="HOGENOM" id="CLU_065520_0_1_11"/>
<evidence type="ECO:0000313" key="6">
    <source>
        <dbReference type="Proteomes" id="UP000023067"/>
    </source>
</evidence>
<dbReference type="GO" id="GO:0030973">
    <property type="term" value="F:molybdate ion binding"/>
    <property type="evidence" value="ECO:0007669"/>
    <property type="project" value="TreeGrafter"/>
</dbReference>
<dbReference type="PANTHER" id="PTHR30632">
    <property type="entry name" value="MOLYBDATE-BINDING PERIPLASMIC PROTEIN"/>
    <property type="match status" value="1"/>
</dbReference>
<dbReference type="InterPro" id="IPR050682">
    <property type="entry name" value="ModA/WtpA"/>
</dbReference>
<sequence>MRSRALDASPARPSRRRGLRRLLGAAGVIALALGAAACAGPRGTAGDAGHSTLTVFAAASLTDVFEQVNADFEADHPGVRVVMTNAGSSDLVTQIDQGAPADVLATADERTMARAQELGLTAEDPRPFATNTLTIAVAPGNPRGITSLADLTDPDLAVVRCAAPVPCGAVADEVLADAGIPLVAVSEENSVTDVLGKVTSGQADAGLVYATDVARSGGAAEAVTIPGAAAHATVYPIAVTDRAEDPELAAAYREAVLGPEGRAALGDAGFGPP</sequence>
<dbReference type="Gene3D" id="3.40.190.10">
    <property type="entry name" value="Periplasmic binding protein-like II"/>
    <property type="match status" value="2"/>
</dbReference>
<evidence type="ECO:0000256" key="3">
    <source>
        <dbReference type="ARBA" id="ARBA00022729"/>
    </source>
</evidence>
<accession>Z9JS54</accession>
<feature type="binding site" evidence="4">
    <location>
        <position position="209"/>
    </location>
    <ligand>
        <name>molybdate</name>
        <dbReference type="ChEBI" id="CHEBI:36264"/>
    </ligand>
</feature>
<dbReference type="InterPro" id="IPR005950">
    <property type="entry name" value="ModA"/>
</dbReference>
<comment type="caution">
    <text evidence="5">The sequence shown here is derived from an EMBL/GenBank/DDBJ whole genome shotgun (WGS) entry which is preliminary data.</text>
</comment>
<reference evidence="5 6" key="1">
    <citation type="submission" date="2014-02" db="EMBL/GenBank/DDBJ databases">
        <title>Genome sequence of Brachybacterium phenoliresistens strain W13A50.</title>
        <authorList>
            <person name="Wang X."/>
        </authorList>
    </citation>
    <scope>NUCLEOTIDE SEQUENCE [LARGE SCALE GENOMIC DNA]</scope>
    <source>
        <strain evidence="5 6">W13A50</strain>
    </source>
</reference>
<evidence type="ECO:0000256" key="2">
    <source>
        <dbReference type="ARBA" id="ARBA00022723"/>
    </source>
</evidence>
<dbReference type="RefSeq" id="WP_232226416.1">
    <property type="nucleotide sequence ID" value="NZ_KK069998.1"/>
</dbReference>
<dbReference type="Pfam" id="PF13531">
    <property type="entry name" value="SBP_bac_11"/>
    <property type="match status" value="1"/>
</dbReference>
<keyword evidence="3" id="KW-0732">Signal</keyword>
<protein>
    <submittedName>
        <fullName evidence="5">Molybdate-binding protein</fullName>
    </submittedName>
</protein>
<dbReference type="GO" id="GO:0046872">
    <property type="term" value="F:metal ion binding"/>
    <property type="evidence" value="ECO:0007669"/>
    <property type="project" value="UniProtKB-KW"/>
</dbReference>
<dbReference type="PIRSF" id="PIRSF004846">
    <property type="entry name" value="ModA"/>
    <property type="match status" value="1"/>
</dbReference>
<name>Z9JS54_9MICO</name>
<proteinExistence type="inferred from homology"/>
<feature type="binding site" evidence="4">
    <location>
        <position position="191"/>
    </location>
    <ligand>
        <name>molybdate</name>
        <dbReference type="ChEBI" id="CHEBI:36264"/>
    </ligand>
</feature>
<dbReference type="GO" id="GO:0015689">
    <property type="term" value="P:molybdate ion transport"/>
    <property type="evidence" value="ECO:0007669"/>
    <property type="project" value="InterPro"/>
</dbReference>
<dbReference type="NCBIfam" id="TIGR01256">
    <property type="entry name" value="modA"/>
    <property type="match status" value="1"/>
</dbReference>
<dbReference type="eggNOG" id="COG0725">
    <property type="taxonomic scope" value="Bacteria"/>
</dbReference>
<gene>
    <name evidence="5" type="ORF">BF93_02860</name>
</gene>
<dbReference type="AlphaFoldDB" id="Z9JS54"/>
<feature type="binding site" evidence="4">
    <location>
        <position position="88"/>
    </location>
    <ligand>
        <name>molybdate</name>
        <dbReference type="ChEBI" id="CHEBI:36264"/>
    </ligand>
</feature>
<dbReference type="PATRIC" id="fig|396014.3.peg.2601"/>
<evidence type="ECO:0000313" key="5">
    <source>
        <dbReference type="EMBL" id="EWS80567.1"/>
    </source>
</evidence>
<keyword evidence="2 4" id="KW-0479">Metal-binding</keyword>
<dbReference type="PANTHER" id="PTHR30632:SF0">
    <property type="entry name" value="SULFATE-BINDING PROTEIN"/>
    <property type="match status" value="1"/>
</dbReference>
<dbReference type="SUPFAM" id="SSF53850">
    <property type="entry name" value="Periplasmic binding protein-like II"/>
    <property type="match status" value="1"/>
</dbReference>
<keyword evidence="6" id="KW-1185">Reference proteome</keyword>